<dbReference type="EMBL" id="JADYXP020000010">
    <property type="protein sequence ID" value="KAL0115332.1"/>
    <property type="molecule type" value="Genomic_DNA"/>
</dbReference>
<feature type="compositionally biased region" description="Basic residues" evidence="1">
    <location>
        <begin position="54"/>
        <end position="68"/>
    </location>
</feature>
<dbReference type="Proteomes" id="UP001430953">
    <property type="component" value="Unassembled WGS sequence"/>
</dbReference>
<feature type="compositionally biased region" description="Basic and acidic residues" evidence="1">
    <location>
        <begin position="20"/>
        <end position="36"/>
    </location>
</feature>
<gene>
    <name evidence="2" type="ORF">PUN28_010692</name>
</gene>
<sequence>MARVKAVRTMNMNKCSFNSRGREREREREREKKGCSRELSSGALFRRVPEEPAKKKKKKKNYPRRHRKESGARGWRGGGRVEDKERRAARGSWENERRRCRSRNPSPATIIRTTCFNIIHISTIVVYY</sequence>
<feature type="compositionally biased region" description="Basic and acidic residues" evidence="1">
    <location>
        <begin position="79"/>
        <end position="97"/>
    </location>
</feature>
<evidence type="ECO:0000313" key="2">
    <source>
        <dbReference type="EMBL" id="KAL0115332.1"/>
    </source>
</evidence>
<keyword evidence="3" id="KW-1185">Reference proteome</keyword>
<reference evidence="2 3" key="1">
    <citation type="submission" date="2023-03" db="EMBL/GenBank/DDBJ databases">
        <title>High recombination rates correlate with genetic variation in Cardiocondyla obscurior ants.</title>
        <authorList>
            <person name="Errbii M."/>
        </authorList>
    </citation>
    <scope>NUCLEOTIDE SEQUENCE [LARGE SCALE GENOMIC DNA]</scope>
    <source>
        <strain evidence="2">Alpha-2009</strain>
        <tissue evidence="2">Whole body</tissue>
    </source>
</reference>
<proteinExistence type="predicted"/>
<evidence type="ECO:0000256" key="1">
    <source>
        <dbReference type="SAM" id="MobiDB-lite"/>
    </source>
</evidence>
<name>A0AAW2FN58_9HYME</name>
<organism evidence="2 3">
    <name type="scientific">Cardiocondyla obscurior</name>
    <dbReference type="NCBI Taxonomy" id="286306"/>
    <lineage>
        <taxon>Eukaryota</taxon>
        <taxon>Metazoa</taxon>
        <taxon>Ecdysozoa</taxon>
        <taxon>Arthropoda</taxon>
        <taxon>Hexapoda</taxon>
        <taxon>Insecta</taxon>
        <taxon>Pterygota</taxon>
        <taxon>Neoptera</taxon>
        <taxon>Endopterygota</taxon>
        <taxon>Hymenoptera</taxon>
        <taxon>Apocrita</taxon>
        <taxon>Aculeata</taxon>
        <taxon>Formicoidea</taxon>
        <taxon>Formicidae</taxon>
        <taxon>Myrmicinae</taxon>
        <taxon>Cardiocondyla</taxon>
    </lineage>
</organism>
<protein>
    <submittedName>
        <fullName evidence="2">Uncharacterized protein</fullName>
    </submittedName>
</protein>
<accession>A0AAW2FN58</accession>
<evidence type="ECO:0000313" key="3">
    <source>
        <dbReference type="Proteomes" id="UP001430953"/>
    </source>
</evidence>
<comment type="caution">
    <text evidence="2">The sequence shown here is derived from an EMBL/GenBank/DDBJ whole genome shotgun (WGS) entry which is preliminary data.</text>
</comment>
<feature type="region of interest" description="Disordered" evidence="1">
    <location>
        <begin position="1"/>
        <end position="106"/>
    </location>
</feature>
<dbReference type="AlphaFoldDB" id="A0AAW2FN58"/>